<accession>A0A1Y2BX27</accession>
<feature type="region of interest" description="Disordered" evidence="1">
    <location>
        <begin position="136"/>
        <end position="179"/>
    </location>
</feature>
<feature type="compositionally biased region" description="Acidic residues" evidence="1">
    <location>
        <begin position="137"/>
        <end position="166"/>
    </location>
</feature>
<evidence type="ECO:0000313" key="3">
    <source>
        <dbReference type="Proteomes" id="UP000193642"/>
    </source>
</evidence>
<evidence type="ECO:0000256" key="1">
    <source>
        <dbReference type="SAM" id="MobiDB-lite"/>
    </source>
</evidence>
<reference evidence="2 3" key="1">
    <citation type="submission" date="2016-07" db="EMBL/GenBank/DDBJ databases">
        <title>Pervasive Adenine N6-methylation of Active Genes in Fungi.</title>
        <authorList>
            <consortium name="DOE Joint Genome Institute"/>
            <person name="Mondo S.J."/>
            <person name="Dannebaum R.O."/>
            <person name="Kuo R.C."/>
            <person name="Labutti K."/>
            <person name="Haridas S."/>
            <person name="Kuo A."/>
            <person name="Salamov A."/>
            <person name="Ahrendt S.R."/>
            <person name="Lipzen A."/>
            <person name="Sullivan W."/>
            <person name="Andreopoulos W.B."/>
            <person name="Clum A."/>
            <person name="Lindquist E."/>
            <person name="Daum C."/>
            <person name="Ramamoorthy G.K."/>
            <person name="Gryganskyi A."/>
            <person name="Culley D."/>
            <person name="Magnuson J.K."/>
            <person name="James T.Y."/>
            <person name="O'Malley M.A."/>
            <person name="Stajich J.E."/>
            <person name="Spatafora J.W."/>
            <person name="Visel A."/>
            <person name="Grigoriev I.V."/>
        </authorList>
    </citation>
    <scope>NUCLEOTIDE SEQUENCE [LARGE SCALE GENOMIC DNA]</scope>
    <source>
        <strain evidence="2 3">JEL800</strain>
    </source>
</reference>
<feature type="region of interest" description="Disordered" evidence="1">
    <location>
        <begin position="1"/>
        <end position="21"/>
    </location>
</feature>
<comment type="caution">
    <text evidence="2">The sequence shown here is derived from an EMBL/GenBank/DDBJ whole genome shotgun (WGS) entry which is preliminary data.</text>
</comment>
<organism evidence="2 3">
    <name type="scientific">Rhizoclosmatium globosum</name>
    <dbReference type="NCBI Taxonomy" id="329046"/>
    <lineage>
        <taxon>Eukaryota</taxon>
        <taxon>Fungi</taxon>
        <taxon>Fungi incertae sedis</taxon>
        <taxon>Chytridiomycota</taxon>
        <taxon>Chytridiomycota incertae sedis</taxon>
        <taxon>Chytridiomycetes</taxon>
        <taxon>Chytridiales</taxon>
        <taxon>Chytriomycetaceae</taxon>
        <taxon>Rhizoclosmatium</taxon>
    </lineage>
</organism>
<protein>
    <submittedName>
        <fullName evidence="2">Uncharacterized protein</fullName>
    </submittedName>
</protein>
<proteinExistence type="predicted"/>
<dbReference type="Proteomes" id="UP000193642">
    <property type="component" value="Unassembled WGS sequence"/>
</dbReference>
<keyword evidence="3" id="KW-1185">Reference proteome</keyword>
<name>A0A1Y2BX27_9FUNG</name>
<sequence length="179" mass="18623">MNTTAEDIFSTTSTSSTSVPYDSLASLDLGTSNTSSNAPVSGPTVGGVADASSLAILAASLKDVDSTTHALLANLLASAQKPVASLEKDDGTLAGDEQDLEALMKDMDNTYDALGELETRAEDILGKLDAFLRDNGFEGDIDLDEEEEEEEEEEEDAENAEMDGSTDEAAGSNSNGSTD</sequence>
<dbReference type="OrthoDB" id="2161344at2759"/>
<gene>
    <name evidence="2" type="ORF">BCR33DRAFT_853461</name>
</gene>
<evidence type="ECO:0000313" key="2">
    <source>
        <dbReference type="EMBL" id="ORY39303.1"/>
    </source>
</evidence>
<dbReference type="AlphaFoldDB" id="A0A1Y2BX27"/>
<dbReference type="EMBL" id="MCGO01000040">
    <property type="protein sequence ID" value="ORY39303.1"/>
    <property type="molecule type" value="Genomic_DNA"/>
</dbReference>